<feature type="transmembrane region" description="Helical" evidence="1">
    <location>
        <begin position="7"/>
        <end position="31"/>
    </location>
</feature>
<feature type="transmembrane region" description="Helical" evidence="1">
    <location>
        <begin position="101"/>
        <end position="125"/>
    </location>
</feature>
<evidence type="ECO:0000256" key="1">
    <source>
        <dbReference type="SAM" id="Phobius"/>
    </source>
</evidence>
<protein>
    <submittedName>
        <fullName evidence="2">DUF2975 domain-containing protein</fullName>
    </submittedName>
</protein>
<comment type="caution">
    <text evidence="2">The sequence shown here is derived from an EMBL/GenBank/DDBJ whole genome shotgun (WGS) entry which is preliminary data.</text>
</comment>
<dbReference type="RefSeq" id="WP_191763001.1">
    <property type="nucleotide sequence ID" value="NZ_JACSPP010000006.1"/>
</dbReference>
<reference evidence="2 3" key="1">
    <citation type="submission" date="2020-08" db="EMBL/GenBank/DDBJ databases">
        <title>A Genomic Blueprint of the Chicken Gut Microbiome.</title>
        <authorList>
            <person name="Gilroy R."/>
            <person name="Ravi A."/>
            <person name="Getino M."/>
            <person name="Pursley I."/>
            <person name="Horton D.L."/>
            <person name="Alikhan N.-F."/>
            <person name="Baker D."/>
            <person name="Gharbi K."/>
            <person name="Hall N."/>
            <person name="Watson M."/>
            <person name="Adriaenssens E.M."/>
            <person name="Foster-Nyarko E."/>
            <person name="Jarju S."/>
            <person name="Secka A."/>
            <person name="Antonio M."/>
            <person name="Oren A."/>
            <person name="Chaudhuri R."/>
            <person name="La Ragione R.M."/>
            <person name="Hildebrand F."/>
            <person name="Pallen M.J."/>
        </authorList>
    </citation>
    <scope>NUCLEOTIDE SEQUENCE [LARGE SCALE GENOMIC DNA]</scope>
    <source>
        <strain evidence="2 3">Sa1CVN1</strain>
    </source>
</reference>
<feature type="transmembrane region" description="Helical" evidence="1">
    <location>
        <begin position="187"/>
        <end position="206"/>
    </location>
</feature>
<dbReference type="Pfam" id="PF11188">
    <property type="entry name" value="DUF2975"/>
    <property type="match status" value="1"/>
</dbReference>
<sequence length="216" mass="24167">MKKRLNLICLGIVLAVLVSMSFLFSTFYYGFKAGIDAYEQGAAGVEKLDVTYKMIGTMPTDVITNETATAINEKDGSTVSILPFISMIGVPNEKVDATDSIFLSLLDWMVMICCIYAIVQFVKMIRNIHRNIIFDWANVKRLRRLGLSLILCFCCSLVTFAINNHLVSQVISLKDCDFSIAFQFSDPTLLIGFTSLLFAEIFAIGLRLKEENDLTI</sequence>
<dbReference type="Proteomes" id="UP000620874">
    <property type="component" value="Unassembled WGS sequence"/>
</dbReference>
<feature type="transmembrane region" description="Helical" evidence="1">
    <location>
        <begin position="145"/>
        <end position="167"/>
    </location>
</feature>
<organism evidence="2 3">
    <name type="scientific">Phocaeicola intestinalis</name>
    <dbReference type="NCBI Taxonomy" id="2762212"/>
    <lineage>
        <taxon>Bacteria</taxon>
        <taxon>Pseudomonadati</taxon>
        <taxon>Bacteroidota</taxon>
        <taxon>Bacteroidia</taxon>
        <taxon>Bacteroidales</taxon>
        <taxon>Bacteroidaceae</taxon>
        <taxon>Phocaeicola</taxon>
    </lineage>
</organism>
<keyword evidence="1" id="KW-0472">Membrane</keyword>
<dbReference type="InterPro" id="IPR021354">
    <property type="entry name" value="DUF2975"/>
</dbReference>
<keyword evidence="1" id="KW-1133">Transmembrane helix</keyword>
<evidence type="ECO:0000313" key="3">
    <source>
        <dbReference type="Proteomes" id="UP000620874"/>
    </source>
</evidence>
<gene>
    <name evidence="2" type="ORF">H9625_03330</name>
</gene>
<keyword evidence="3" id="KW-1185">Reference proteome</keyword>
<evidence type="ECO:0000313" key="2">
    <source>
        <dbReference type="EMBL" id="MBD8039490.1"/>
    </source>
</evidence>
<proteinExistence type="predicted"/>
<name>A0ABR8Y5K5_9BACT</name>
<accession>A0ABR8Y5K5</accession>
<dbReference type="EMBL" id="JACSPP010000006">
    <property type="protein sequence ID" value="MBD8039490.1"/>
    <property type="molecule type" value="Genomic_DNA"/>
</dbReference>
<keyword evidence="1" id="KW-0812">Transmembrane</keyword>